<feature type="transmembrane region" description="Helical" evidence="9">
    <location>
        <begin position="113"/>
        <end position="134"/>
    </location>
</feature>
<evidence type="ECO:0000259" key="10">
    <source>
        <dbReference type="SMART" id="SM00387"/>
    </source>
</evidence>
<dbReference type="EMBL" id="JBHSIS010000010">
    <property type="protein sequence ID" value="MFC4856133.1"/>
    <property type="molecule type" value="Genomic_DNA"/>
</dbReference>
<evidence type="ECO:0000256" key="7">
    <source>
        <dbReference type="ARBA" id="ARBA00023012"/>
    </source>
</evidence>
<dbReference type="InterPro" id="IPR050482">
    <property type="entry name" value="Sensor_HK_TwoCompSys"/>
</dbReference>
<dbReference type="InterPro" id="IPR011712">
    <property type="entry name" value="Sig_transdc_His_kin_sub3_dim/P"/>
</dbReference>
<evidence type="ECO:0000256" key="3">
    <source>
        <dbReference type="ARBA" id="ARBA00022679"/>
    </source>
</evidence>
<keyword evidence="12" id="KW-1185">Reference proteome</keyword>
<keyword evidence="5 11" id="KW-0418">Kinase</keyword>
<comment type="caution">
    <text evidence="11">The sequence shown here is derived from an EMBL/GenBank/DDBJ whole genome shotgun (WGS) entry which is preliminary data.</text>
</comment>
<feature type="domain" description="Histidine kinase/HSP90-like ATPase" evidence="10">
    <location>
        <begin position="620"/>
        <end position="709"/>
    </location>
</feature>
<name>A0ABV9S393_9PSEU</name>
<dbReference type="Gene3D" id="3.30.565.10">
    <property type="entry name" value="Histidine kinase-like ATPase, C-terminal domain"/>
    <property type="match status" value="1"/>
</dbReference>
<evidence type="ECO:0000256" key="4">
    <source>
        <dbReference type="ARBA" id="ARBA00022692"/>
    </source>
</evidence>
<dbReference type="InterPro" id="IPR003594">
    <property type="entry name" value="HATPase_dom"/>
</dbReference>
<evidence type="ECO:0000256" key="1">
    <source>
        <dbReference type="ARBA" id="ARBA00004651"/>
    </source>
</evidence>
<dbReference type="SUPFAM" id="SSF55874">
    <property type="entry name" value="ATPase domain of HSP90 chaperone/DNA topoisomerase II/histidine kinase"/>
    <property type="match status" value="1"/>
</dbReference>
<feature type="transmembrane region" description="Helical" evidence="9">
    <location>
        <begin position="82"/>
        <end position="101"/>
    </location>
</feature>
<dbReference type="CDD" id="cd16917">
    <property type="entry name" value="HATPase_UhpB-NarQ-NarX-like"/>
    <property type="match status" value="1"/>
</dbReference>
<proteinExistence type="predicted"/>
<dbReference type="PANTHER" id="PTHR24421:SF37">
    <property type="entry name" value="SENSOR HISTIDINE KINASE NARS"/>
    <property type="match status" value="1"/>
</dbReference>
<evidence type="ECO:0000256" key="9">
    <source>
        <dbReference type="SAM" id="Phobius"/>
    </source>
</evidence>
<feature type="transmembrane region" description="Helical" evidence="9">
    <location>
        <begin position="208"/>
        <end position="235"/>
    </location>
</feature>
<feature type="transmembrane region" description="Helical" evidence="9">
    <location>
        <begin position="311"/>
        <end position="336"/>
    </location>
</feature>
<evidence type="ECO:0000313" key="12">
    <source>
        <dbReference type="Proteomes" id="UP001595859"/>
    </source>
</evidence>
<dbReference type="InterPro" id="IPR036034">
    <property type="entry name" value="PDZ_sf"/>
</dbReference>
<evidence type="ECO:0000256" key="8">
    <source>
        <dbReference type="ARBA" id="ARBA00023136"/>
    </source>
</evidence>
<accession>A0ABV9S393</accession>
<feature type="transmembrane region" description="Helical" evidence="9">
    <location>
        <begin position="282"/>
        <end position="299"/>
    </location>
</feature>
<evidence type="ECO:0000313" key="11">
    <source>
        <dbReference type="EMBL" id="MFC4856133.1"/>
    </source>
</evidence>
<dbReference type="Gene3D" id="1.20.5.1930">
    <property type="match status" value="1"/>
</dbReference>
<dbReference type="PANTHER" id="PTHR24421">
    <property type="entry name" value="NITRATE/NITRITE SENSOR PROTEIN NARX-RELATED"/>
    <property type="match status" value="1"/>
</dbReference>
<keyword evidence="7" id="KW-0902">Two-component regulatory system</keyword>
<dbReference type="InterPro" id="IPR036890">
    <property type="entry name" value="HATPase_C_sf"/>
</dbReference>
<dbReference type="GO" id="GO:0016301">
    <property type="term" value="F:kinase activity"/>
    <property type="evidence" value="ECO:0007669"/>
    <property type="project" value="UniProtKB-KW"/>
</dbReference>
<dbReference type="Gene3D" id="2.30.42.10">
    <property type="match status" value="1"/>
</dbReference>
<dbReference type="Pfam" id="PF07730">
    <property type="entry name" value="HisKA_3"/>
    <property type="match status" value="1"/>
</dbReference>
<evidence type="ECO:0000256" key="5">
    <source>
        <dbReference type="ARBA" id="ARBA00022777"/>
    </source>
</evidence>
<dbReference type="Proteomes" id="UP001595859">
    <property type="component" value="Unassembled WGS sequence"/>
</dbReference>
<protein>
    <submittedName>
        <fullName evidence="11">Histidine kinase</fullName>
    </submittedName>
</protein>
<evidence type="ECO:0000256" key="6">
    <source>
        <dbReference type="ARBA" id="ARBA00022989"/>
    </source>
</evidence>
<feature type="transmembrane region" description="Helical" evidence="9">
    <location>
        <begin position="247"/>
        <end position="270"/>
    </location>
</feature>
<reference evidence="12" key="1">
    <citation type="journal article" date="2019" name="Int. J. Syst. Evol. Microbiol.">
        <title>The Global Catalogue of Microorganisms (GCM) 10K type strain sequencing project: providing services to taxonomists for standard genome sequencing and annotation.</title>
        <authorList>
            <consortium name="The Broad Institute Genomics Platform"/>
            <consortium name="The Broad Institute Genome Sequencing Center for Infectious Disease"/>
            <person name="Wu L."/>
            <person name="Ma J."/>
        </authorList>
    </citation>
    <scope>NUCLEOTIDE SEQUENCE [LARGE SCALE GENOMIC DNA]</scope>
    <source>
        <strain evidence="12">ZS-22-S1</strain>
    </source>
</reference>
<keyword evidence="2" id="KW-1003">Cell membrane</keyword>
<keyword evidence="4 9" id="KW-0812">Transmembrane</keyword>
<dbReference type="Pfam" id="PF02518">
    <property type="entry name" value="HATPase_c"/>
    <property type="match status" value="1"/>
</dbReference>
<comment type="subcellular location">
    <subcellularLocation>
        <location evidence="1">Cell membrane</location>
        <topology evidence="1">Multi-pass membrane protein</topology>
    </subcellularLocation>
</comment>
<dbReference type="SMART" id="SM00387">
    <property type="entry name" value="HATPase_c"/>
    <property type="match status" value="1"/>
</dbReference>
<keyword evidence="6 9" id="KW-1133">Transmembrane helix</keyword>
<feature type="transmembrane region" description="Helical" evidence="9">
    <location>
        <begin position="146"/>
        <end position="166"/>
    </location>
</feature>
<keyword evidence="3" id="KW-0808">Transferase</keyword>
<evidence type="ECO:0000256" key="2">
    <source>
        <dbReference type="ARBA" id="ARBA00022475"/>
    </source>
</evidence>
<sequence>MSAVSIGHVLVSDVAPGSVLRLGDEILAIDGARLAEWTVGLPGGQKTTAGDTLTYLVERGGETLSLRVTLRHFPILAAMRGWWPMMLVAALLLATSVTVFWARPRDPAAHATLLTSAIGILAIVGAGFFPLMAVDLVAGDQFWRHLTGQVAFAMLWGAVLHFAIVFPATTVTRGQRWLIAAGYAGPAALFGLLWLASLVVLSEPLERLHVLVVPVLPALFCYPPLIATVLVRKYLRLPGEPTRRPIVWLLAALIGSVVAYFAVWVVPVIATGRPLVPYEMQALPYMAVPIAMSAAVLRYRALNIEVAVSRTVVYGALTIGAVGVYVGVISAWSALFGPVTNVWWQAVVVAGIAVLSQPVRRRLQALINRRLYGERDDPYRMVSALASRLENTPTASTMLPEIVATVAAALRLPYMAIEIQARGRSETAASVGTPTGELHRMPLTFHGERVGNLVVVGRRSSQRELTRPDRIALAEVARHAGAAVYTARLTRDLRRSRDRLVRAREMERRRILHELHDGVGPTLAAVALGLDVSRRTVGDTSPTGELLGRLRDELQAAIVEIRRLAHGLRPPVLDRIGLIPAIREYAGALASRTAGSESSADGVTIVLEVPSSMPKLPAPVDVAAYRIICEALTNVTRHAAASSCAVRLWVDDDLHIEVVDDGVGLPAVVNGGVGLSSMRERATELGGECLVEAENKGGTRVFATLPLPKEGG</sequence>
<dbReference type="SUPFAM" id="SSF50156">
    <property type="entry name" value="PDZ domain-like"/>
    <property type="match status" value="1"/>
</dbReference>
<organism evidence="11 12">
    <name type="scientific">Actinophytocola glycyrrhizae</name>
    <dbReference type="NCBI Taxonomy" id="2044873"/>
    <lineage>
        <taxon>Bacteria</taxon>
        <taxon>Bacillati</taxon>
        <taxon>Actinomycetota</taxon>
        <taxon>Actinomycetes</taxon>
        <taxon>Pseudonocardiales</taxon>
        <taxon>Pseudonocardiaceae</taxon>
    </lineage>
</organism>
<keyword evidence="8 9" id="KW-0472">Membrane</keyword>
<dbReference type="RefSeq" id="WP_378058113.1">
    <property type="nucleotide sequence ID" value="NZ_JBHSIS010000010.1"/>
</dbReference>
<gene>
    <name evidence="11" type="ORF">ACFPCV_21740</name>
</gene>
<feature type="transmembrane region" description="Helical" evidence="9">
    <location>
        <begin position="178"/>
        <end position="202"/>
    </location>
</feature>